<proteinExistence type="predicted"/>
<name>A0ACC2EPE0_DIPCM</name>
<protein>
    <submittedName>
        <fullName evidence="1">Uncharacterized protein</fullName>
    </submittedName>
</protein>
<comment type="caution">
    <text evidence="1">The sequence shown here is derived from an EMBL/GenBank/DDBJ whole genome shotgun (WGS) entry which is preliminary data.</text>
</comment>
<evidence type="ECO:0000313" key="1">
    <source>
        <dbReference type="EMBL" id="KAJ7568307.1"/>
    </source>
</evidence>
<dbReference type="EMBL" id="CM055092">
    <property type="protein sequence ID" value="KAJ7568307.1"/>
    <property type="molecule type" value="Genomic_DNA"/>
</dbReference>
<dbReference type="Proteomes" id="UP001162992">
    <property type="component" value="Chromosome 1"/>
</dbReference>
<accession>A0ACC2EPE0</accession>
<keyword evidence="2" id="KW-1185">Reference proteome</keyword>
<organism evidence="1 2">
    <name type="scientific">Diphasiastrum complanatum</name>
    <name type="common">Issler's clubmoss</name>
    <name type="synonym">Lycopodium complanatum</name>
    <dbReference type="NCBI Taxonomy" id="34168"/>
    <lineage>
        <taxon>Eukaryota</taxon>
        <taxon>Viridiplantae</taxon>
        <taxon>Streptophyta</taxon>
        <taxon>Embryophyta</taxon>
        <taxon>Tracheophyta</taxon>
        <taxon>Lycopodiopsida</taxon>
        <taxon>Lycopodiales</taxon>
        <taxon>Lycopodiaceae</taxon>
        <taxon>Lycopodioideae</taxon>
        <taxon>Diphasiastrum</taxon>
    </lineage>
</organism>
<sequence length="282" mass="31433">MEHGVSTRNPQDLENLDLLRDTKEISVADDVEHGLKIASMLRRAKLGSGSRRQSQKEDKSPAIPYEKQKHTDPYGARAETPFQEIDEDRRCNEFVMCGIMTVILLLALLAFFIVIVYLALHPMTPSIAVRDVLNGTISLITDNANETYVAAAMVLSMQATNPHPKAFTTIQYLNGILNIGYQKQSKAISIPSFDQAAQNATTTFVAHLPPTQLRIGNQMLQNASLEFYQKNISMWVTGTVRAKFKIVGLLSPHVTVYINCSMKINPVDIWTGRPDLLSKTCQ</sequence>
<evidence type="ECO:0000313" key="2">
    <source>
        <dbReference type="Proteomes" id="UP001162992"/>
    </source>
</evidence>
<reference evidence="2" key="1">
    <citation type="journal article" date="2024" name="Proc. Natl. Acad. Sci. U.S.A.">
        <title>Extraordinary preservation of gene collinearity over three hundred million years revealed in homosporous lycophytes.</title>
        <authorList>
            <person name="Li C."/>
            <person name="Wickell D."/>
            <person name="Kuo L.Y."/>
            <person name="Chen X."/>
            <person name="Nie B."/>
            <person name="Liao X."/>
            <person name="Peng D."/>
            <person name="Ji J."/>
            <person name="Jenkins J."/>
            <person name="Williams M."/>
            <person name="Shu S."/>
            <person name="Plott C."/>
            <person name="Barry K."/>
            <person name="Rajasekar S."/>
            <person name="Grimwood J."/>
            <person name="Han X."/>
            <person name="Sun S."/>
            <person name="Hou Z."/>
            <person name="He W."/>
            <person name="Dai G."/>
            <person name="Sun C."/>
            <person name="Schmutz J."/>
            <person name="Leebens-Mack J.H."/>
            <person name="Li F.W."/>
            <person name="Wang L."/>
        </authorList>
    </citation>
    <scope>NUCLEOTIDE SEQUENCE [LARGE SCALE GENOMIC DNA]</scope>
    <source>
        <strain evidence="2">cv. PW_Plant_1</strain>
    </source>
</reference>
<gene>
    <name evidence="1" type="ORF">O6H91_01G027300</name>
</gene>